<evidence type="ECO:0008006" key="4">
    <source>
        <dbReference type="Google" id="ProtNLM"/>
    </source>
</evidence>
<name>A0A7S2SQS3_9STRA</name>
<evidence type="ECO:0000313" key="3">
    <source>
        <dbReference type="EMBL" id="CAD9705384.1"/>
    </source>
</evidence>
<dbReference type="InterPro" id="IPR000225">
    <property type="entry name" value="Armadillo"/>
</dbReference>
<dbReference type="EMBL" id="HBHK01025843">
    <property type="protein sequence ID" value="CAD9705384.1"/>
    <property type="molecule type" value="Transcribed_RNA"/>
</dbReference>
<evidence type="ECO:0000313" key="2">
    <source>
        <dbReference type="EMBL" id="CAD9705368.1"/>
    </source>
</evidence>
<dbReference type="InterPro" id="IPR011989">
    <property type="entry name" value="ARM-like"/>
</dbReference>
<sequence>MSCPCDTTTCGETLPTAGLEGVAEQIRKEFAEQTGGPAPVDPPAPPRPVRKKISQETFDEVVDENVEEFAMDLDEAMRDACAQFEQQGVDISALVTTVEGREKSEQVKVYVAKLDELLKAEEDGDLVGLLEDLSNICRAGDVERVTAGKLGAVGAAAFVCKKHVDDKRAVVAALNFLGVVLKTFDNREIIPLKGAQALQHCLEQYKDCPVVQSAGFSAITQAISKHEGNKRAFKDVGINTSVLTCLHAHQESRDTFIAVSRFLRVYLSDDDRRPGVSPGTFTRARELGEDYEAGAVRPLVDFVAKEGTLSDEKLVSASFATIKAVAVNDLICKQFANKGGLEVALLAFEAHITDETVAANGCMLLKAVTRNDDIKRTVGKGKGLGLLLRALDEHMASSRVVEQALACLSVLCLRQPGNCETIANLGCLQLIISSMTRHADIASVQRPAICTLRNMVSSWQNKELCSRILDEGAEPLIRKAKNTHPICDDVAFAALRDLGCDYHS</sequence>
<reference evidence="3" key="1">
    <citation type="submission" date="2021-01" db="EMBL/GenBank/DDBJ databases">
        <authorList>
            <person name="Corre E."/>
            <person name="Pelletier E."/>
            <person name="Niang G."/>
            <person name="Scheremetjew M."/>
            <person name="Finn R."/>
            <person name="Kale V."/>
            <person name="Holt S."/>
            <person name="Cochrane G."/>
            <person name="Meng A."/>
            <person name="Brown T."/>
            <person name="Cohen L."/>
        </authorList>
    </citation>
    <scope>NUCLEOTIDE SEQUENCE</scope>
    <source>
        <strain evidence="3">NY070348D</strain>
    </source>
</reference>
<dbReference type="PANTHER" id="PTHR22895">
    <property type="entry name" value="ARMADILLO REPEAT-CONTAINING PROTEIN 6"/>
    <property type="match status" value="1"/>
</dbReference>
<dbReference type="Gene3D" id="1.25.10.10">
    <property type="entry name" value="Leucine-rich Repeat Variant"/>
    <property type="match status" value="1"/>
</dbReference>
<dbReference type="PANTHER" id="PTHR22895:SF0">
    <property type="entry name" value="ARMADILLO REPEAT-CONTAINING PROTEIN 6"/>
    <property type="match status" value="1"/>
</dbReference>
<dbReference type="SUPFAM" id="SSF48371">
    <property type="entry name" value="ARM repeat"/>
    <property type="match status" value="1"/>
</dbReference>
<organism evidence="3">
    <name type="scientific">Mucochytrium quahogii</name>
    <dbReference type="NCBI Taxonomy" id="96639"/>
    <lineage>
        <taxon>Eukaryota</taxon>
        <taxon>Sar</taxon>
        <taxon>Stramenopiles</taxon>
        <taxon>Bigyra</taxon>
        <taxon>Labyrinthulomycetes</taxon>
        <taxon>Thraustochytrida</taxon>
        <taxon>Thraustochytriidae</taxon>
        <taxon>Mucochytrium</taxon>
    </lineage>
</organism>
<dbReference type="InterPro" id="IPR016024">
    <property type="entry name" value="ARM-type_fold"/>
</dbReference>
<proteinExistence type="predicted"/>
<gene>
    <name evidence="2" type="ORF">QSP1433_LOCUS16215</name>
    <name evidence="3" type="ORF">QSP1433_LOCUS16224</name>
</gene>
<accession>A0A7S2SQS3</accession>
<dbReference type="EMBL" id="HBHK01025832">
    <property type="protein sequence ID" value="CAD9705368.1"/>
    <property type="molecule type" value="Transcribed_RNA"/>
</dbReference>
<dbReference type="AlphaFoldDB" id="A0A7S2SQS3"/>
<protein>
    <recommendedName>
        <fullName evidence="4">Armadillo repeat-containing protein 6</fullName>
    </recommendedName>
</protein>
<evidence type="ECO:0000256" key="1">
    <source>
        <dbReference type="ARBA" id="ARBA00022737"/>
    </source>
</evidence>
<dbReference type="SMART" id="SM00185">
    <property type="entry name" value="ARM"/>
    <property type="match status" value="2"/>
</dbReference>
<keyword evidence="1" id="KW-0677">Repeat</keyword>